<keyword evidence="4" id="KW-1185">Reference proteome</keyword>
<dbReference type="PRINTS" id="PR00111">
    <property type="entry name" value="ABHYDROLASE"/>
</dbReference>
<gene>
    <name evidence="3" type="ORF">DK389_07830</name>
</gene>
<reference evidence="4" key="1">
    <citation type="submission" date="2018-05" db="EMBL/GenBank/DDBJ databases">
        <title>Complete Genome Sequence of Methylobacterium sp. 17SD2-17.</title>
        <authorList>
            <person name="Srinivasan S."/>
        </authorList>
    </citation>
    <scope>NUCLEOTIDE SEQUENCE [LARGE SCALE GENOMIC DNA]</scope>
    <source>
        <strain evidence="4">17SD2-17</strain>
    </source>
</reference>
<dbReference type="Gene3D" id="3.40.50.1820">
    <property type="entry name" value="alpha/beta hydrolase"/>
    <property type="match status" value="1"/>
</dbReference>
<keyword evidence="1" id="KW-0472">Membrane</keyword>
<dbReference type="Proteomes" id="UP000245926">
    <property type="component" value="Chromosome"/>
</dbReference>
<sequence>MHDDRAHNFRPRTNGRNWLAPGLIGSAAALGAAALYTVAKTREAEHRYPPIGRFMSVNGVRLHYIERGQGEPVVLIHGNGTLAEDFVISGIVDELAKRYRVIIIDRPGYGYSERPRGLWTPRAHATLFQTALERLGVSRAVVLGHSWGSLVAVALALQAPQIARSLVLASGYYYPTLRADVLLFSPPAIPVVGDVMRYTVSPLLGRVLLPGLSKAMFAPVEVPERFDLLFPKALMLRPSQLRASAEDAALMTPVTVELREHYRKLRLPVVIITGADDQIADVGRQSERLHRELPDSEFIVVPGMGHMIHHLAPKRVIGAIDRASERSKARPA</sequence>
<protein>
    <submittedName>
        <fullName evidence="3">Alpha/beta hydrolase</fullName>
    </submittedName>
</protein>
<dbReference type="InterPro" id="IPR029058">
    <property type="entry name" value="AB_hydrolase_fold"/>
</dbReference>
<keyword evidence="1" id="KW-0812">Transmembrane</keyword>
<name>A0A2U8W491_9HYPH</name>
<evidence type="ECO:0000259" key="2">
    <source>
        <dbReference type="Pfam" id="PF00561"/>
    </source>
</evidence>
<dbReference type="KEGG" id="mets:DK389_07830"/>
<dbReference type="OrthoDB" id="9815441at2"/>
<proteinExistence type="predicted"/>
<dbReference type="GO" id="GO:0016787">
    <property type="term" value="F:hydrolase activity"/>
    <property type="evidence" value="ECO:0007669"/>
    <property type="project" value="UniProtKB-KW"/>
</dbReference>
<keyword evidence="3" id="KW-0378">Hydrolase</keyword>
<dbReference type="SUPFAM" id="SSF53474">
    <property type="entry name" value="alpha/beta-Hydrolases"/>
    <property type="match status" value="1"/>
</dbReference>
<evidence type="ECO:0000313" key="4">
    <source>
        <dbReference type="Proteomes" id="UP000245926"/>
    </source>
</evidence>
<dbReference type="PANTHER" id="PTHR43689:SF8">
    <property type="entry name" value="ALPHA_BETA-HYDROLASES SUPERFAMILY PROTEIN"/>
    <property type="match status" value="1"/>
</dbReference>
<accession>A0A2U8W491</accession>
<keyword evidence="1" id="KW-1133">Transmembrane helix</keyword>
<dbReference type="RefSeq" id="WP_109888620.1">
    <property type="nucleotide sequence ID" value="NZ_CP029550.1"/>
</dbReference>
<dbReference type="PANTHER" id="PTHR43689">
    <property type="entry name" value="HYDROLASE"/>
    <property type="match status" value="1"/>
</dbReference>
<evidence type="ECO:0000313" key="3">
    <source>
        <dbReference type="EMBL" id="AWN40458.1"/>
    </source>
</evidence>
<dbReference type="Pfam" id="PF00561">
    <property type="entry name" value="Abhydrolase_1"/>
    <property type="match status" value="1"/>
</dbReference>
<feature type="transmembrane region" description="Helical" evidence="1">
    <location>
        <begin position="18"/>
        <end position="39"/>
    </location>
</feature>
<evidence type="ECO:0000256" key="1">
    <source>
        <dbReference type="SAM" id="Phobius"/>
    </source>
</evidence>
<dbReference type="AlphaFoldDB" id="A0A2U8W491"/>
<feature type="domain" description="AB hydrolase-1" evidence="2">
    <location>
        <begin position="72"/>
        <end position="312"/>
    </location>
</feature>
<dbReference type="InterPro" id="IPR000073">
    <property type="entry name" value="AB_hydrolase_1"/>
</dbReference>
<dbReference type="EMBL" id="CP029550">
    <property type="protein sequence ID" value="AWN40458.1"/>
    <property type="molecule type" value="Genomic_DNA"/>
</dbReference>
<organism evidence="3 4">
    <name type="scientific">Methylobacterium durans</name>
    <dbReference type="NCBI Taxonomy" id="2202825"/>
    <lineage>
        <taxon>Bacteria</taxon>
        <taxon>Pseudomonadati</taxon>
        <taxon>Pseudomonadota</taxon>
        <taxon>Alphaproteobacteria</taxon>
        <taxon>Hyphomicrobiales</taxon>
        <taxon>Methylobacteriaceae</taxon>
        <taxon>Methylobacterium</taxon>
    </lineage>
</organism>